<dbReference type="Pfam" id="PF13556">
    <property type="entry name" value="HTH_30"/>
    <property type="match status" value="1"/>
</dbReference>
<evidence type="ECO:0000313" key="4">
    <source>
        <dbReference type="EMBL" id="GEO33783.1"/>
    </source>
</evidence>
<gene>
    <name evidence="4" type="ORF">CAE01nite_15080</name>
</gene>
<name>A0A512DBD8_9CELL</name>
<dbReference type="PANTHER" id="PTHR33744:SF7">
    <property type="entry name" value="PUCR FAMILY TRANSCRIPTIONAL REGULATOR"/>
    <property type="match status" value="1"/>
</dbReference>
<evidence type="ECO:0000259" key="3">
    <source>
        <dbReference type="Pfam" id="PF17853"/>
    </source>
</evidence>
<dbReference type="AlphaFoldDB" id="A0A512DBD8"/>
<reference evidence="4 5" key="1">
    <citation type="submission" date="2019-07" db="EMBL/GenBank/DDBJ databases">
        <title>Whole genome shotgun sequence of Cellulomonas aerilata NBRC 106308.</title>
        <authorList>
            <person name="Hosoyama A."/>
            <person name="Uohara A."/>
            <person name="Ohji S."/>
            <person name="Ichikawa N."/>
        </authorList>
    </citation>
    <scope>NUCLEOTIDE SEQUENCE [LARGE SCALE GENOMIC DNA]</scope>
    <source>
        <strain evidence="4 5">NBRC 106308</strain>
    </source>
</reference>
<evidence type="ECO:0000313" key="5">
    <source>
        <dbReference type="Proteomes" id="UP000321181"/>
    </source>
</evidence>
<dbReference type="InterPro" id="IPR025736">
    <property type="entry name" value="PucR_C-HTH_dom"/>
</dbReference>
<accession>A0A512DBD8</accession>
<dbReference type="OrthoDB" id="3246591at2"/>
<dbReference type="InterPro" id="IPR051448">
    <property type="entry name" value="CdaR-like_regulators"/>
</dbReference>
<dbReference type="RefSeq" id="WP_146902298.1">
    <property type="nucleotide sequence ID" value="NZ_BAAARM010000002.1"/>
</dbReference>
<evidence type="ECO:0000259" key="2">
    <source>
        <dbReference type="Pfam" id="PF13556"/>
    </source>
</evidence>
<protein>
    <submittedName>
        <fullName evidence="4">PucR family transcriptional regulator</fullName>
    </submittedName>
</protein>
<proteinExistence type="inferred from homology"/>
<comment type="similarity">
    <text evidence="1">Belongs to the CdaR family.</text>
</comment>
<dbReference type="Gene3D" id="1.10.10.2840">
    <property type="entry name" value="PucR C-terminal helix-turn-helix domain"/>
    <property type="match status" value="1"/>
</dbReference>
<sequence>MISHPAPGADTLRRVRDGHSLLAAAALRRLDEDLAWYRALPAEDRSWVGLVAQAGIRSFISWYGEPGTPARGVGEIFAGAPPELTRSISLQQTLQLVRVAVDVVEENSDQLAAPGDERDLREAVLRYSREVAFSAAEVYARAAEVRGAWDARLEALVVDALVRGEADDSLRSRVAALGWSGRGSTLVMVGTSTSPLDDVRASDLRRATRRAADDALVGIQGDRLVVFLGGEGDLRAAATSLLPRFGPGPVVVGPLVQGLEDSARSARAALAGLLAAPAWEQAPRPVAADDLLPERVLTGDVTARRTLIEQAYRPLLASTGSLLDTLSAYLGTGRSLEAAARTLYVHPNTVRYRLRKVAEVTGWDPLDARESYVLQTALALGRLEVTL</sequence>
<feature type="domain" description="CdaR GGDEF-like" evidence="3">
    <location>
        <begin position="164"/>
        <end position="273"/>
    </location>
</feature>
<dbReference type="EMBL" id="BJYY01000012">
    <property type="protein sequence ID" value="GEO33783.1"/>
    <property type="molecule type" value="Genomic_DNA"/>
</dbReference>
<dbReference type="InterPro" id="IPR041522">
    <property type="entry name" value="CdaR_GGDEF"/>
</dbReference>
<dbReference type="Proteomes" id="UP000321181">
    <property type="component" value="Unassembled WGS sequence"/>
</dbReference>
<evidence type="ECO:0000256" key="1">
    <source>
        <dbReference type="ARBA" id="ARBA00006754"/>
    </source>
</evidence>
<dbReference type="PANTHER" id="PTHR33744">
    <property type="entry name" value="CARBOHYDRATE DIACID REGULATOR"/>
    <property type="match status" value="1"/>
</dbReference>
<organism evidence="4 5">
    <name type="scientific">Cellulomonas aerilata</name>
    <dbReference type="NCBI Taxonomy" id="515326"/>
    <lineage>
        <taxon>Bacteria</taxon>
        <taxon>Bacillati</taxon>
        <taxon>Actinomycetota</taxon>
        <taxon>Actinomycetes</taxon>
        <taxon>Micrococcales</taxon>
        <taxon>Cellulomonadaceae</taxon>
        <taxon>Cellulomonas</taxon>
    </lineage>
</organism>
<comment type="caution">
    <text evidence="4">The sequence shown here is derived from an EMBL/GenBank/DDBJ whole genome shotgun (WGS) entry which is preliminary data.</text>
</comment>
<feature type="domain" description="PucR C-terminal helix-turn-helix" evidence="2">
    <location>
        <begin position="322"/>
        <end position="379"/>
    </location>
</feature>
<dbReference type="InterPro" id="IPR042070">
    <property type="entry name" value="PucR_C-HTH_sf"/>
</dbReference>
<dbReference type="Pfam" id="PF17853">
    <property type="entry name" value="GGDEF_2"/>
    <property type="match status" value="1"/>
</dbReference>
<keyword evidence="5" id="KW-1185">Reference proteome</keyword>